<comment type="pathway">
    <text evidence="1">Cofactor biosynthesis; molybdopterin biosynthesis.</text>
</comment>
<dbReference type="CDD" id="cd00756">
    <property type="entry name" value="MoaE"/>
    <property type="match status" value="1"/>
</dbReference>
<dbReference type="Gene3D" id="3.90.1170.40">
    <property type="entry name" value="Molybdopterin biosynthesis MoaE subunit"/>
    <property type="match status" value="1"/>
</dbReference>
<dbReference type="InterPro" id="IPR003448">
    <property type="entry name" value="Mopterin_biosynth_MoaE"/>
</dbReference>
<evidence type="ECO:0000256" key="7">
    <source>
        <dbReference type="ARBA" id="ARBA00029745"/>
    </source>
</evidence>
<evidence type="ECO:0000313" key="12">
    <source>
        <dbReference type="EMBL" id="AAP76644.1"/>
    </source>
</evidence>
<dbReference type="PANTHER" id="PTHR23404">
    <property type="entry name" value="MOLYBDOPTERIN SYNTHASE RELATED"/>
    <property type="match status" value="1"/>
</dbReference>
<organism evidence="12 13">
    <name type="scientific">Helicobacter hepaticus (strain ATCC 51449 / 3B1)</name>
    <dbReference type="NCBI Taxonomy" id="235279"/>
    <lineage>
        <taxon>Bacteria</taxon>
        <taxon>Pseudomonadati</taxon>
        <taxon>Campylobacterota</taxon>
        <taxon>Epsilonproteobacteria</taxon>
        <taxon>Campylobacterales</taxon>
        <taxon>Helicobacteraceae</taxon>
        <taxon>Helicobacter</taxon>
    </lineage>
</organism>
<comment type="subunit">
    <text evidence="6">Heterotetramer of 2 MoaD subunits and 2 MoaE subunits. Also stable as homodimer. The enzyme changes between these two forms during catalysis.</text>
</comment>
<evidence type="ECO:0000256" key="9">
    <source>
        <dbReference type="ARBA" id="ARBA00030781"/>
    </source>
</evidence>
<dbReference type="UniPathway" id="UPA00344"/>
<keyword evidence="5" id="KW-0501">Molybdenum cofactor biosynthesis</keyword>
<proteinExistence type="inferred from homology"/>
<dbReference type="Pfam" id="PF02391">
    <property type="entry name" value="MoaE"/>
    <property type="match status" value="1"/>
</dbReference>
<evidence type="ECO:0000256" key="5">
    <source>
        <dbReference type="ARBA" id="ARBA00023150"/>
    </source>
</evidence>
<evidence type="ECO:0000256" key="6">
    <source>
        <dbReference type="ARBA" id="ARBA00026066"/>
    </source>
</evidence>
<dbReference type="EMBL" id="AE017125">
    <property type="protein sequence ID" value="AAP76644.1"/>
    <property type="molecule type" value="Genomic_DNA"/>
</dbReference>
<evidence type="ECO:0000313" key="13">
    <source>
        <dbReference type="Proteomes" id="UP000002495"/>
    </source>
</evidence>
<dbReference type="eggNOG" id="COG0314">
    <property type="taxonomic scope" value="Bacteria"/>
</dbReference>
<dbReference type="KEGG" id="hhe:HH_0047"/>
<dbReference type="InterPro" id="IPR036563">
    <property type="entry name" value="MoaE_sf"/>
</dbReference>
<comment type="similarity">
    <text evidence="2">Belongs to the MoaE family.</text>
</comment>
<evidence type="ECO:0000256" key="8">
    <source>
        <dbReference type="ARBA" id="ARBA00030407"/>
    </source>
</evidence>
<sequence>MRWLMLNLYKGALPTCEIYTKWENLAQSKNAGALSIFTGIVRAENNISALSFDIYEPLLRKWFDKWQQKAQNHFDTYICMAHSVGDVLCGQSSYMCGIISAQRKGVLGIYEDFIEDFKANAPIWKYDVINHQRIYAKERSKPLQGSGILGSQNDTSF</sequence>
<evidence type="ECO:0000256" key="10">
    <source>
        <dbReference type="ARBA" id="ARBA00032474"/>
    </source>
</evidence>
<keyword evidence="13" id="KW-1185">Reference proteome</keyword>
<dbReference type="Proteomes" id="UP000002495">
    <property type="component" value="Chromosome"/>
</dbReference>
<accession>Q7VK45</accession>
<protein>
    <recommendedName>
        <fullName evidence="4">Molybdopterin synthase catalytic subunit</fullName>
        <ecNumber evidence="3">2.8.1.12</ecNumber>
    </recommendedName>
    <alternativeName>
        <fullName evidence="9">MPT synthase subunit 2</fullName>
    </alternativeName>
    <alternativeName>
        <fullName evidence="7">Molybdenum cofactor biosynthesis protein E</fullName>
    </alternativeName>
    <alternativeName>
        <fullName evidence="8">Molybdopterin-converting factor large subunit</fullName>
    </alternativeName>
    <alternativeName>
        <fullName evidence="10">Molybdopterin-converting factor subunit 2</fullName>
    </alternativeName>
</protein>
<comment type="catalytic activity">
    <reaction evidence="11">
        <text>2 [molybdopterin-synthase sulfur-carrier protein]-C-terminal-Gly-aminoethanethioate + cyclic pyranopterin phosphate + H2O = molybdopterin + 2 [molybdopterin-synthase sulfur-carrier protein]-C-terminal Gly-Gly + 2 H(+)</text>
        <dbReference type="Rhea" id="RHEA:26333"/>
        <dbReference type="Rhea" id="RHEA-COMP:12202"/>
        <dbReference type="Rhea" id="RHEA-COMP:19907"/>
        <dbReference type="ChEBI" id="CHEBI:15377"/>
        <dbReference type="ChEBI" id="CHEBI:15378"/>
        <dbReference type="ChEBI" id="CHEBI:58698"/>
        <dbReference type="ChEBI" id="CHEBI:59648"/>
        <dbReference type="ChEBI" id="CHEBI:90778"/>
        <dbReference type="ChEBI" id="CHEBI:232372"/>
        <dbReference type="EC" id="2.8.1.12"/>
    </reaction>
</comment>
<dbReference type="HOGENOM" id="CLU_117135_0_0_7"/>
<evidence type="ECO:0000256" key="11">
    <source>
        <dbReference type="ARBA" id="ARBA00049878"/>
    </source>
</evidence>
<evidence type="ECO:0000256" key="2">
    <source>
        <dbReference type="ARBA" id="ARBA00005426"/>
    </source>
</evidence>
<gene>
    <name evidence="12" type="primary">moaE</name>
    <name evidence="12" type="ordered locus">HH_0047</name>
</gene>
<dbReference type="SUPFAM" id="SSF54690">
    <property type="entry name" value="Molybdopterin synthase subunit MoaE"/>
    <property type="match status" value="1"/>
</dbReference>
<dbReference type="STRING" id="235279.HH_0047"/>
<dbReference type="EC" id="2.8.1.12" evidence="3"/>
<reference evidence="12 13" key="1">
    <citation type="journal article" date="2003" name="Proc. Natl. Acad. Sci. U.S.A.">
        <title>The complete genome sequence of the carcinogenic bacterium Helicobacter hepaticus.</title>
        <authorList>
            <person name="Suerbaum S."/>
            <person name="Josenhans C."/>
            <person name="Sterzenbach T."/>
            <person name="Drescher B."/>
            <person name="Brandt P."/>
            <person name="Bell M."/>
            <person name="Droege M."/>
            <person name="Fartmann B."/>
            <person name="Fischer H.-P."/>
            <person name="Ge Z."/>
            <person name="Hoerster A."/>
            <person name="Holland R."/>
            <person name="Klein K."/>
            <person name="Koenig J."/>
            <person name="Macko L."/>
            <person name="Mendz G.L."/>
            <person name="Nyakatura G."/>
            <person name="Schauer D.B."/>
            <person name="Shen Z."/>
            <person name="Weber J."/>
            <person name="Frosch M."/>
            <person name="Fox J.G."/>
        </authorList>
    </citation>
    <scope>NUCLEOTIDE SEQUENCE [LARGE SCALE GENOMIC DNA]</scope>
    <source>
        <strain evidence="13">ATCC 51449 / 3B1</strain>
    </source>
</reference>
<evidence type="ECO:0000256" key="1">
    <source>
        <dbReference type="ARBA" id="ARBA00005046"/>
    </source>
</evidence>
<dbReference type="GO" id="GO:0030366">
    <property type="term" value="F:molybdopterin synthase activity"/>
    <property type="evidence" value="ECO:0007669"/>
    <property type="project" value="UniProtKB-EC"/>
</dbReference>
<dbReference type="AlphaFoldDB" id="Q7VK45"/>
<dbReference type="GO" id="GO:0006777">
    <property type="term" value="P:Mo-molybdopterin cofactor biosynthetic process"/>
    <property type="evidence" value="ECO:0007669"/>
    <property type="project" value="UniProtKB-KW"/>
</dbReference>
<evidence type="ECO:0000256" key="4">
    <source>
        <dbReference type="ARBA" id="ARBA00013858"/>
    </source>
</evidence>
<evidence type="ECO:0000256" key="3">
    <source>
        <dbReference type="ARBA" id="ARBA00011950"/>
    </source>
</evidence>
<name>Q7VK45_HELHP</name>